<sequence length="400" mass="46204">MQTRLNQNAAAHQSGGDATGAGMGTRARNQAERNKTTHPRSSRNRQMTFATISSFFSRCPVGVRPFCLVRAACLSVAVAPKHSAKSIVDDCCSHSHTAVDRSDVSKPHWHKGGLDTHVLPPQLLLDDRVRDAPVRHVFRHLHRGLRAVRDELRVGRRWVLEPVRARHLPVPPELVRRAADERERGDARALRELRDLLHEALVLARVPVVQRWVLDDLPAREPHERHGAQQPAREVEVDLVRQAVREDLVQVRRDVRRGRVVRVVVRVPVRRRRRRQRERQRLHVALGRQDQRVLDHRARPRVQVRVLDLLAPRVLEERGHRRVPRLVVLDEVDGRLERLLVHRRRERQRVLEPEQDPDVQELVLRDAHVPQDRLFGGERERGRGGQEVNGCNELVDARVE</sequence>
<dbReference type="Proteomes" id="UP000814033">
    <property type="component" value="Unassembled WGS sequence"/>
</dbReference>
<evidence type="ECO:0000313" key="1">
    <source>
        <dbReference type="EMBL" id="KAI0046558.1"/>
    </source>
</evidence>
<accession>A0ACB8RR37</accession>
<reference evidence="1" key="2">
    <citation type="journal article" date="2022" name="New Phytol.">
        <title>Evolutionary transition to the ectomycorrhizal habit in the genomes of a hyperdiverse lineage of mushroom-forming fungi.</title>
        <authorList>
            <person name="Looney B."/>
            <person name="Miyauchi S."/>
            <person name="Morin E."/>
            <person name="Drula E."/>
            <person name="Courty P.E."/>
            <person name="Kohler A."/>
            <person name="Kuo A."/>
            <person name="LaButti K."/>
            <person name="Pangilinan J."/>
            <person name="Lipzen A."/>
            <person name="Riley R."/>
            <person name="Andreopoulos W."/>
            <person name="He G."/>
            <person name="Johnson J."/>
            <person name="Nolan M."/>
            <person name="Tritt A."/>
            <person name="Barry K.W."/>
            <person name="Grigoriev I.V."/>
            <person name="Nagy L.G."/>
            <person name="Hibbett D."/>
            <person name="Henrissat B."/>
            <person name="Matheny P.B."/>
            <person name="Labbe J."/>
            <person name="Martin F.M."/>
        </authorList>
    </citation>
    <scope>NUCLEOTIDE SEQUENCE</scope>
    <source>
        <strain evidence="1">FP105234-sp</strain>
    </source>
</reference>
<comment type="caution">
    <text evidence="1">The sequence shown here is derived from an EMBL/GenBank/DDBJ whole genome shotgun (WGS) entry which is preliminary data.</text>
</comment>
<evidence type="ECO:0000313" key="2">
    <source>
        <dbReference type="Proteomes" id="UP000814033"/>
    </source>
</evidence>
<keyword evidence="2" id="KW-1185">Reference proteome</keyword>
<dbReference type="EMBL" id="MU275923">
    <property type="protein sequence ID" value="KAI0046558.1"/>
    <property type="molecule type" value="Genomic_DNA"/>
</dbReference>
<proteinExistence type="predicted"/>
<name>A0ACB8RR37_9AGAM</name>
<gene>
    <name evidence="1" type="ORF">FA95DRAFT_1359270</name>
</gene>
<reference evidence="1" key="1">
    <citation type="submission" date="2021-02" db="EMBL/GenBank/DDBJ databases">
        <authorList>
            <consortium name="DOE Joint Genome Institute"/>
            <person name="Ahrendt S."/>
            <person name="Looney B.P."/>
            <person name="Miyauchi S."/>
            <person name="Morin E."/>
            <person name="Drula E."/>
            <person name="Courty P.E."/>
            <person name="Chicoki N."/>
            <person name="Fauchery L."/>
            <person name="Kohler A."/>
            <person name="Kuo A."/>
            <person name="Labutti K."/>
            <person name="Pangilinan J."/>
            <person name="Lipzen A."/>
            <person name="Riley R."/>
            <person name="Andreopoulos W."/>
            <person name="He G."/>
            <person name="Johnson J."/>
            <person name="Barry K.W."/>
            <person name="Grigoriev I.V."/>
            <person name="Nagy L."/>
            <person name="Hibbett D."/>
            <person name="Henrissat B."/>
            <person name="Matheny P.B."/>
            <person name="Labbe J."/>
            <person name="Martin F."/>
        </authorList>
    </citation>
    <scope>NUCLEOTIDE SEQUENCE</scope>
    <source>
        <strain evidence="1">FP105234-sp</strain>
    </source>
</reference>
<organism evidence="1 2">
    <name type="scientific">Auriscalpium vulgare</name>
    <dbReference type="NCBI Taxonomy" id="40419"/>
    <lineage>
        <taxon>Eukaryota</taxon>
        <taxon>Fungi</taxon>
        <taxon>Dikarya</taxon>
        <taxon>Basidiomycota</taxon>
        <taxon>Agaricomycotina</taxon>
        <taxon>Agaricomycetes</taxon>
        <taxon>Russulales</taxon>
        <taxon>Auriscalpiaceae</taxon>
        <taxon>Auriscalpium</taxon>
    </lineage>
</organism>
<protein>
    <submittedName>
        <fullName evidence="1">Uncharacterized protein</fullName>
    </submittedName>
</protein>